<dbReference type="SUPFAM" id="SSF53098">
    <property type="entry name" value="Ribonuclease H-like"/>
    <property type="match status" value="1"/>
</dbReference>
<evidence type="ECO:0000256" key="2">
    <source>
        <dbReference type="SAM" id="MobiDB-lite"/>
    </source>
</evidence>
<feature type="domain" description="Integrase catalytic" evidence="3">
    <location>
        <begin position="557"/>
        <end position="645"/>
    </location>
</feature>
<feature type="region of interest" description="Disordered" evidence="2">
    <location>
        <begin position="39"/>
        <end position="131"/>
    </location>
</feature>
<dbReference type="PANTHER" id="PTHR37984:SF5">
    <property type="entry name" value="PROTEIN NYNRIN-LIKE"/>
    <property type="match status" value="1"/>
</dbReference>
<dbReference type="Gene3D" id="3.30.420.10">
    <property type="entry name" value="Ribonuclease H-like superfamily/Ribonuclease H"/>
    <property type="match status" value="1"/>
</dbReference>
<dbReference type="PANTHER" id="PTHR37984">
    <property type="entry name" value="PROTEIN CBG26694"/>
    <property type="match status" value="1"/>
</dbReference>
<gene>
    <name evidence="4" type="ORF">Tco_0907074</name>
</gene>
<name>A0ABQ5CPG0_9ASTR</name>
<evidence type="ECO:0000313" key="4">
    <source>
        <dbReference type="EMBL" id="GJT26799.1"/>
    </source>
</evidence>
<dbReference type="EMBL" id="BQNB010014323">
    <property type="protein sequence ID" value="GJT26799.1"/>
    <property type="molecule type" value="Genomic_DNA"/>
</dbReference>
<dbReference type="PROSITE" id="PS50994">
    <property type="entry name" value="INTEGRASE"/>
    <property type="match status" value="1"/>
</dbReference>
<evidence type="ECO:0000313" key="5">
    <source>
        <dbReference type="Proteomes" id="UP001151760"/>
    </source>
</evidence>
<dbReference type="Gene3D" id="1.10.340.70">
    <property type="match status" value="1"/>
</dbReference>
<keyword evidence="5" id="KW-1185">Reference proteome</keyword>
<evidence type="ECO:0000256" key="1">
    <source>
        <dbReference type="ARBA" id="ARBA00023268"/>
    </source>
</evidence>
<dbReference type="InterPro" id="IPR043502">
    <property type="entry name" value="DNA/RNA_pol_sf"/>
</dbReference>
<protein>
    <submittedName>
        <fullName evidence="4">Ty3-gypsy retrotransposon protein</fullName>
    </submittedName>
</protein>
<dbReference type="Pfam" id="PF17919">
    <property type="entry name" value="RT_RNaseH_2"/>
    <property type="match status" value="1"/>
</dbReference>
<proteinExistence type="predicted"/>
<organism evidence="4 5">
    <name type="scientific">Tanacetum coccineum</name>
    <dbReference type="NCBI Taxonomy" id="301880"/>
    <lineage>
        <taxon>Eukaryota</taxon>
        <taxon>Viridiplantae</taxon>
        <taxon>Streptophyta</taxon>
        <taxon>Embryophyta</taxon>
        <taxon>Tracheophyta</taxon>
        <taxon>Spermatophyta</taxon>
        <taxon>Magnoliopsida</taxon>
        <taxon>eudicotyledons</taxon>
        <taxon>Gunneridae</taxon>
        <taxon>Pentapetalae</taxon>
        <taxon>asterids</taxon>
        <taxon>campanulids</taxon>
        <taxon>Asterales</taxon>
        <taxon>Asteraceae</taxon>
        <taxon>Asteroideae</taxon>
        <taxon>Anthemideae</taxon>
        <taxon>Anthemidinae</taxon>
        <taxon>Tanacetum</taxon>
    </lineage>
</organism>
<feature type="compositionally biased region" description="Acidic residues" evidence="2">
    <location>
        <begin position="115"/>
        <end position="131"/>
    </location>
</feature>
<evidence type="ECO:0000259" key="3">
    <source>
        <dbReference type="PROSITE" id="PS50994"/>
    </source>
</evidence>
<dbReference type="Proteomes" id="UP001151760">
    <property type="component" value="Unassembled WGS sequence"/>
</dbReference>
<keyword evidence="1" id="KW-0511">Multifunctional enzyme</keyword>
<dbReference type="InterPro" id="IPR036397">
    <property type="entry name" value="RNaseH_sf"/>
</dbReference>
<reference evidence="4" key="2">
    <citation type="submission" date="2022-01" db="EMBL/GenBank/DDBJ databases">
        <authorList>
            <person name="Yamashiro T."/>
            <person name="Shiraishi A."/>
            <person name="Satake H."/>
            <person name="Nakayama K."/>
        </authorList>
    </citation>
    <scope>NUCLEOTIDE SEQUENCE</scope>
</reference>
<accession>A0ABQ5CPG0</accession>
<dbReference type="InterPro" id="IPR050951">
    <property type="entry name" value="Retrovirus_Pol_polyprotein"/>
</dbReference>
<dbReference type="InterPro" id="IPR012337">
    <property type="entry name" value="RNaseH-like_sf"/>
</dbReference>
<reference evidence="4" key="1">
    <citation type="journal article" date="2022" name="Int. J. Mol. Sci.">
        <title>Draft Genome of Tanacetum Coccineum: Genomic Comparison of Closely Related Tanacetum-Family Plants.</title>
        <authorList>
            <person name="Yamashiro T."/>
            <person name="Shiraishi A."/>
            <person name="Nakayama K."/>
            <person name="Satake H."/>
        </authorList>
    </citation>
    <scope>NUCLEOTIDE SEQUENCE</scope>
</reference>
<dbReference type="SUPFAM" id="SSF56672">
    <property type="entry name" value="DNA/RNA polymerases"/>
    <property type="match status" value="1"/>
</dbReference>
<dbReference type="InterPro" id="IPR041588">
    <property type="entry name" value="Integrase_H2C2"/>
</dbReference>
<dbReference type="InterPro" id="IPR001584">
    <property type="entry name" value="Integrase_cat-core"/>
</dbReference>
<dbReference type="Pfam" id="PF17921">
    <property type="entry name" value="Integrase_H2C2"/>
    <property type="match status" value="1"/>
</dbReference>
<dbReference type="Gene3D" id="3.10.10.10">
    <property type="entry name" value="HIV Type 1 Reverse Transcriptase, subunit A, domain 1"/>
    <property type="match status" value="1"/>
</dbReference>
<comment type="caution">
    <text evidence="4">The sequence shown here is derived from an EMBL/GenBank/DDBJ whole genome shotgun (WGS) entry which is preliminary data.</text>
</comment>
<sequence length="805" mass="91158">MDEAAVRRMLKDQTDAIYVELHTQLAALQVELQGSKSLGLNRHGAGGDPEAQIEPQKETRPLPRPSNPPKGKKRAHTKENSKLQGSEARLGDQGVSSELVKPALSVAPPKPTSNSDEDADADQDNPEDQGDALESEDISILNSLIGHVDLYVLPMKGPDVMLGIQWLQKLGKVTHDYVEQTMEFILEGIAHTLQGDASLRIKQISLHNMQALLDTNDIYGMYELHGIQGMEDGTEVQQGEMEKSVNEMLSQGIIQFSHSPFSSPVLLVRKNDESYHFCVDYRALNAVTVKDKFPILTSDEMFDELGLEADASAEAIGAVLLQKGQPISFFSRKLGPHMRVAATYQKELFAIIEAVIQTPLQQKYVRKLMGFDFVIEYKHGVSNQVADALSKMYEGEADNDTATFMAMSQPLIGLLNDLKRENETLEELCHLHHLLNQGEQLDGFCHEQGLLIYQDRYFVGAESKLKDLFLAEFHNTPSAGHGGTKKMLTGLSALFYWRGMPKSVEEFIRNCLVCQQTKYSTQATKGLLQHLSMPMAVWEDVSMDFITELPRFQRIDDRDPIFISKFWRQLFEASGTQLKHSTTYHPQTDGQMEVVNQGLEQYLRALVFDRPYHWVRFLRWAEFSYNTSFHSSIKMTPYQALYERMPPTIIPYPAGASKVATIDELLLEQDALLRQLKNNLLATKNRMEMKANRKRRDNAQIIHVFYGVICIYSIISREPSILNSLKLLVGSLEDIPRIDTTKSNTYTLKNTSFKKRSTIKLYVPNVRRTCHLCVTLIFKSKIVNIALTQQVHRTIFCVCRTSHLI</sequence>
<dbReference type="InterPro" id="IPR041577">
    <property type="entry name" value="RT_RNaseH_2"/>
</dbReference>